<dbReference type="AlphaFoldDB" id="A0A6S7J7A5"/>
<dbReference type="SUPFAM" id="SSF48403">
    <property type="entry name" value="Ankyrin repeat"/>
    <property type="match status" value="1"/>
</dbReference>
<comment type="caution">
    <text evidence="2">The sequence shown here is derived from an EMBL/GenBank/DDBJ whole genome shotgun (WGS) entry which is preliminary data.</text>
</comment>
<dbReference type="PROSITE" id="PS50088">
    <property type="entry name" value="ANK_REPEAT"/>
    <property type="match status" value="1"/>
</dbReference>
<dbReference type="SMART" id="SM00213">
    <property type="entry name" value="UBQ"/>
    <property type="match status" value="1"/>
</dbReference>
<feature type="region of interest" description="Disordered" evidence="1">
    <location>
        <begin position="647"/>
        <end position="667"/>
    </location>
</feature>
<dbReference type="InterPro" id="IPR000626">
    <property type="entry name" value="Ubiquitin-like_dom"/>
</dbReference>
<dbReference type="PROSITE" id="PS50297">
    <property type="entry name" value="ANK_REP_REGION"/>
    <property type="match status" value="1"/>
</dbReference>
<protein>
    <submittedName>
        <fullName evidence="2">Ankyrin repeat domain-containing 60</fullName>
    </submittedName>
</protein>
<feature type="compositionally biased region" description="Basic residues" evidence="1">
    <location>
        <begin position="251"/>
        <end position="260"/>
    </location>
</feature>
<proteinExistence type="predicted"/>
<feature type="compositionally biased region" description="Basic and acidic residues" evidence="1">
    <location>
        <begin position="228"/>
        <end position="250"/>
    </location>
</feature>
<accession>A0A6S7J7A5</accession>
<dbReference type="SMART" id="SM00248">
    <property type="entry name" value="ANK"/>
    <property type="match status" value="3"/>
</dbReference>
<dbReference type="CDD" id="cd17039">
    <property type="entry name" value="Ubl_ubiquitin_like"/>
    <property type="match status" value="1"/>
</dbReference>
<keyword evidence="3" id="KW-1185">Reference proteome</keyword>
<name>A0A6S7J7A5_PARCT</name>
<feature type="region of interest" description="Disordered" evidence="1">
    <location>
        <begin position="443"/>
        <end position="479"/>
    </location>
</feature>
<dbReference type="Gene3D" id="3.10.20.90">
    <property type="entry name" value="Phosphatidylinositol 3-kinase Catalytic Subunit, Chain A, domain 1"/>
    <property type="match status" value="1"/>
</dbReference>
<dbReference type="EMBL" id="CACRXK020015132">
    <property type="protein sequence ID" value="CAB4027925.1"/>
    <property type="molecule type" value="Genomic_DNA"/>
</dbReference>
<gene>
    <name evidence="2" type="ORF">PACLA_8A021427</name>
</gene>
<reference evidence="2" key="1">
    <citation type="submission" date="2020-04" db="EMBL/GenBank/DDBJ databases">
        <authorList>
            <person name="Alioto T."/>
            <person name="Alioto T."/>
            <person name="Gomez Garrido J."/>
        </authorList>
    </citation>
    <scope>NUCLEOTIDE SEQUENCE</scope>
    <source>
        <strain evidence="2">A484AB</strain>
    </source>
</reference>
<evidence type="ECO:0000256" key="1">
    <source>
        <dbReference type="SAM" id="MobiDB-lite"/>
    </source>
</evidence>
<dbReference type="Proteomes" id="UP001152795">
    <property type="component" value="Unassembled WGS sequence"/>
</dbReference>
<feature type="region of interest" description="Disordered" evidence="1">
    <location>
        <begin position="224"/>
        <end position="305"/>
    </location>
</feature>
<dbReference type="InterPro" id="IPR036770">
    <property type="entry name" value="Ankyrin_rpt-contain_sf"/>
</dbReference>
<evidence type="ECO:0000313" key="3">
    <source>
        <dbReference type="Proteomes" id="UP001152795"/>
    </source>
</evidence>
<dbReference type="InterPro" id="IPR039323">
    <property type="entry name" value="ANKRD_45/46/60"/>
</dbReference>
<dbReference type="Pfam" id="PF00240">
    <property type="entry name" value="ubiquitin"/>
    <property type="match status" value="1"/>
</dbReference>
<organism evidence="2 3">
    <name type="scientific">Paramuricea clavata</name>
    <name type="common">Red gorgonian</name>
    <name type="synonym">Violescent sea-whip</name>
    <dbReference type="NCBI Taxonomy" id="317549"/>
    <lineage>
        <taxon>Eukaryota</taxon>
        <taxon>Metazoa</taxon>
        <taxon>Cnidaria</taxon>
        <taxon>Anthozoa</taxon>
        <taxon>Octocorallia</taxon>
        <taxon>Malacalcyonacea</taxon>
        <taxon>Plexauridae</taxon>
        <taxon>Paramuricea</taxon>
    </lineage>
</organism>
<dbReference type="Pfam" id="PF12796">
    <property type="entry name" value="Ank_2"/>
    <property type="match status" value="1"/>
</dbReference>
<dbReference type="Gene3D" id="1.25.40.20">
    <property type="entry name" value="Ankyrin repeat-containing domain"/>
    <property type="match status" value="1"/>
</dbReference>
<sequence>MKKKVENSTKTEFIHLFISLPANDVYSLRDISTKLLVHQIKSKIELRVGIPGHLIHLYFMNNELADDKTLQDYKLKHGCILRVRLHKTWLGLFLACSKGDTFEVFENGVQALNDEPSSDFDVELWNKLVIKRATFALFMATYHGYLSLMLELLNSSAADINGCTVFGRTALHIAAFQGFVGCVSLLLSEGAESSALDVFGKTPLQLAYINRHIYCQKRLYMHQTSRSGGDESREKAGDGRPKTAPHEMMKNFHRNQRTKKNMSSQVATGATRGETSAESFPSITTTTKDTSIQSQNHSSPSSSYELPVMTIESPKTHHPVGEIPSQFSAPIVRAQTAPIRREGSSSRSSTSRGIRGIDAILRTAQDDIVGEYHNIDESIADINVTTLKLSLPREDIMPTNFETKQPELDSITNNYNFLGEARAPLPPSKKMLGFVLKAEENRNLNQEKKTNGCSGSEQQDDKLLTATTNGGPIAKRDQEDERLWTLSSNGYPEPNQQPSDRLWTPPSYDSVLEKTPSLHRKLGPSLSYDAWLEKKRQSATEVKTERPASATLKSKVGREMDVAAFKQWLEGKKKFRKRSKSETLTIEHHRAGSGVPFEEWLRQKRQQLNESSMESPGQITEKADSRPKQALLGGKTFSEWLAEKRQPNQTCENVKTDSKRNRSHSGKTYREWLKDKNKEKQNEAILQDNFAMLELQKKALVEEQRRLNPRVKTFDEWFEEKRAQSIIELIQSKNVPNEAWLLNSKTKFPEDACLVYDMWLTSKNMEEFKREERLYEEMVEKWRKKEQERLQVRRSILSKLSQAKKDT</sequence>
<dbReference type="PANTHER" id="PTHR22677">
    <property type="entry name" value="ANKYRIN REPEAT DOMAIN-CONTAINING PROTEIN 60"/>
    <property type="match status" value="1"/>
</dbReference>
<dbReference type="PANTHER" id="PTHR22677:SF4">
    <property type="entry name" value="USHER SYNDROME TYPE-1G PROTEIN-LIKE PROTEIN"/>
    <property type="match status" value="1"/>
</dbReference>
<feature type="compositionally biased region" description="Polar residues" evidence="1">
    <location>
        <begin position="261"/>
        <end position="290"/>
    </location>
</feature>
<feature type="compositionally biased region" description="Low complexity" evidence="1">
    <location>
        <begin position="291"/>
        <end position="303"/>
    </location>
</feature>
<dbReference type="InterPro" id="IPR002110">
    <property type="entry name" value="Ankyrin_rpt"/>
</dbReference>
<dbReference type="PROSITE" id="PS50053">
    <property type="entry name" value="UBIQUITIN_2"/>
    <property type="match status" value="1"/>
</dbReference>
<dbReference type="InterPro" id="IPR029071">
    <property type="entry name" value="Ubiquitin-like_domsf"/>
</dbReference>
<dbReference type="OrthoDB" id="10258888at2759"/>
<evidence type="ECO:0000313" key="2">
    <source>
        <dbReference type="EMBL" id="CAB4027925.1"/>
    </source>
</evidence>
<dbReference type="SUPFAM" id="SSF54236">
    <property type="entry name" value="Ubiquitin-like"/>
    <property type="match status" value="1"/>
</dbReference>